<evidence type="ECO:0000259" key="7">
    <source>
        <dbReference type="SMART" id="SM00922"/>
    </source>
</evidence>
<dbReference type="Proteomes" id="UP000233742">
    <property type="component" value="Chromosome"/>
</dbReference>
<dbReference type="NCBIfam" id="NF042940">
    <property type="entry name" value="racemase_DgcA"/>
    <property type="match status" value="1"/>
</dbReference>
<evidence type="ECO:0000256" key="3">
    <source>
        <dbReference type="ARBA" id="ARBA00022842"/>
    </source>
</evidence>
<evidence type="ECO:0000313" key="8">
    <source>
        <dbReference type="EMBL" id="AUH33825.1"/>
    </source>
</evidence>
<dbReference type="InterPro" id="IPR034603">
    <property type="entry name" value="Dipeptide_epimerase"/>
</dbReference>
<dbReference type="EC" id="5.1.1.-" evidence="6"/>
<dbReference type="EMBL" id="CP025408">
    <property type="protein sequence ID" value="AUH33825.1"/>
    <property type="molecule type" value="Genomic_DNA"/>
</dbReference>
<dbReference type="SUPFAM" id="SSF51604">
    <property type="entry name" value="Enolase C-terminal domain-like"/>
    <property type="match status" value="1"/>
</dbReference>
<evidence type="ECO:0000256" key="2">
    <source>
        <dbReference type="ARBA" id="ARBA00022723"/>
    </source>
</evidence>
<dbReference type="GO" id="GO:0016855">
    <property type="term" value="F:racemase and epimerase activity, acting on amino acids and derivatives"/>
    <property type="evidence" value="ECO:0007669"/>
    <property type="project" value="UniProtKB-UniRule"/>
</dbReference>
<name>A0A2K9EQ81_9RHOB</name>
<dbReference type="InterPro" id="IPR013342">
    <property type="entry name" value="Mandelate_racemase_C"/>
</dbReference>
<evidence type="ECO:0000256" key="5">
    <source>
        <dbReference type="PIRSR" id="PIRSR634603-3"/>
    </source>
</evidence>
<evidence type="ECO:0000256" key="1">
    <source>
        <dbReference type="ARBA" id="ARBA00008031"/>
    </source>
</evidence>
<dbReference type="SMART" id="SM00922">
    <property type="entry name" value="MR_MLE"/>
    <property type="match status" value="1"/>
</dbReference>
<dbReference type="InterPro" id="IPR013341">
    <property type="entry name" value="Mandelate_racemase_N_dom"/>
</dbReference>
<dbReference type="CDD" id="cd03319">
    <property type="entry name" value="L-Ala-DL-Glu_epimerase"/>
    <property type="match status" value="1"/>
</dbReference>
<feature type="domain" description="Mandelate racemase/muconate lactonizing enzyme C-terminal" evidence="7">
    <location>
        <begin position="131"/>
        <end position="222"/>
    </location>
</feature>
<evidence type="ECO:0000313" key="9">
    <source>
        <dbReference type="Proteomes" id="UP000233742"/>
    </source>
</evidence>
<dbReference type="PANTHER" id="PTHR48080">
    <property type="entry name" value="D-GALACTONATE DEHYDRATASE-RELATED"/>
    <property type="match status" value="1"/>
</dbReference>
<proteinExistence type="inferred from homology"/>
<dbReference type="RefSeq" id="WP_101460491.1">
    <property type="nucleotide sequence ID" value="NZ_CP025408.1"/>
</dbReference>
<dbReference type="Gene3D" id="3.30.390.10">
    <property type="entry name" value="Enolase-like, N-terminal domain"/>
    <property type="match status" value="1"/>
</dbReference>
<feature type="binding site" evidence="5">
    <location>
        <position position="224"/>
    </location>
    <ligand>
        <name>Mg(2+)</name>
        <dbReference type="ChEBI" id="CHEBI:18420"/>
    </ligand>
</feature>
<protein>
    <recommendedName>
        <fullName evidence="6">Dipeptide epimerase</fullName>
        <ecNumber evidence="6">5.1.1.-</ecNumber>
    </recommendedName>
</protein>
<dbReference type="Pfam" id="PF02746">
    <property type="entry name" value="MR_MLE_N"/>
    <property type="match status" value="1"/>
</dbReference>
<reference evidence="8 9" key="1">
    <citation type="submission" date="2017-12" db="EMBL/GenBank/DDBJ databases">
        <authorList>
            <person name="Hurst M.R.H."/>
        </authorList>
    </citation>
    <scope>NUCLEOTIDE SEQUENCE [LARGE SCALE GENOMIC DNA]</scope>
    <source>
        <strain evidence="8 9">BM15</strain>
    </source>
</reference>
<dbReference type="GO" id="GO:0046872">
    <property type="term" value="F:metal ion binding"/>
    <property type="evidence" value="ECO:0007669"/>
    <property type="project" value="UniProtKB-KW"/>
</dbReference>
<sequence>MAPTGPLIVNIHRRRFSFGRDFKLGKLTRLHVDAIEVTLTRKGLTGRGECVPNPRYGESLDSVTNQIEQLPMEFDRERLPALLRPGPARNAVDCALWDLEAKQQGMRVWQLAGLPQPKPLETIITLSIDNRARLVEDIRRFSNHRVMKFRISSSDDLALVPLVREIAPNSRIILDVGECWTVDEYIRYTPKLRQQGVVMIEQPVPVIQDAALAEIEHPIPICADESCHDMAVLPRLKGRYDAINIKLDKAGGLTHALALRDAAQGAGMKVMVGSMISSSLAMAPAMLVAQGVNYVDLDGPLLLAEDRPGGLHYDGSWVHPSRNEFWG</sequence>
<keyword evidence="9" id="KW-1185">Reference proteome</keyword>
<evidence type="ECO:0000256" key="4">
    <source>
        <dbReference type="ARBA" id="ARBA00023235"/>
    </source>
</evidence>
<dbReference type="Pfam" id="PF13378">
    <property type="entry name" value="MR_MLE_C"/>
    <property type="match status" value="1"/>
</dbReference>
<comment type="cofactor">
    <cofactor evidence="5 6">
        <name>Mg(2+)</name>
        <dbReference type="ChEBI" id="CHEBI:18420"/>
    </cofactor>
    <text evidence="5 6">Binds 1 Mg(2+) ion per subunit.</text>
</comment>
<keyword evidence="2 5" id="KW-0479">Metal-binding</keyword>
<evidence type="ECO:0000256" key="6">
    <source>
        <dbReference type="RuleBase" id="RU366006"/>
    </source>
</evidence>
<feature type="binding site" evidence="5">
    <location>
        <position position="175"/>
    </location>
    <ligand>
        <name>Mg(2+)</name>
        <dbReference type="ChEBI" id="CHEBI:18420"/>
    </ligand>
</feature>
<dbReference type="InterPro" id="IPR036849">
    <property type="entry name" value="Enolase-like_C_sf"/>
</dbReference>
<dbReference type="SUPFAM" id="SSF54826">
    <property type="entry name" value="Enolase N-terminal domain-like"/>
    <property type="match status" value="1"/>
</dbReference>
<dbReference type="InterPro" id="IPR029065">
    <property type="entry name" value="Enolase_C-like"/>
</dbReference>
<accession>A0A2K9EQ81</accession>
<dbReference type="Gene3D" id="3.20.20.120">
    <property type="entry name" value="Enolase-like C-terminal domain"/>
    <property type="match status" value="1"/>
</dbReference>
<comment type="similarity">
    <text evidence="1 6">Belongs to the mandelate racemase/muconate lactonizing enzyme family.</text>
</comment>
<keyword evidence="3 5" id="KW-0460">Magnesium</keyword>
<gene>
    <name evidence="8" type="ORF">CUV01_10875</name>
</gene>
<dbReference type="PANTHER" id="PTHR48080:SF3">
    <property type="entry name" value="ENOLASE SUPERFAMILY MEMBER DDB_G0284701"/>
    <property type="match status" value="1"/>
</dbReference>
<keyword evidence="4 6" id="KW-0413">Isomerase</keyword>
<dbReference type="InterPro" id="IPR029017">
    <property type="entry name" value="Enolase-like_N"/>
</dbReference>
<dbReference type="InterPro" id="IPR034593">
    <property type="entry name" value="DgoD-like"/>
</dbReference>
<feature type="binding site" evidence="5">
    <location>
        <position position="201"/>
    </location>
    <ligand>
        <name>Mg(2+)</name>
        <dbReference type="ChEBI" id="CHEBI:18420"/>
    </ligand>
</feature>
<dbReference type="AlphaFoldDB" id="A0A2K9EQ81"/>
<dbReference type="KEGG" id="paro:CUV01_10875"/>
<organism evidence="8 9">
    <name type="scientific">Paracoccus tegillarcae</name>
    <dbReference type="NCBI Taxonomy" id="1529068"/>
    <lineage>
        <taxon>Bacteria</taxon>
        <taxon>Pseudomonadati</taxon>
        <taxon>Pseudomonadota</taxon>
        <taxon>Alphaproteobacteria</taxon>
        <taxon>Rhodobacterales</taxon>
        <taxon>Paracoccaceae</taxon>
        <taxon>Paracoccus</taxon>
    </lineage>
</organism>
<dbReference type="OrthoDB" id="9782675at2"/>